<dbReference type="PANTHER" id="PTHR32089:SF114">
    <property type="entry name" value="METHYL-ACCEPTING CHEMOTAXIS PROTEIN MCPB"/>
    <property type="match status" value="1"/>
</dbReference>
<sequence length="787" mass="86012">MRTFKSESIPDNPNNESTQPVQKLFPEPEPLTLNSQNPFQKFTKRSIKNRATLVAIIISTLPVLATGGIAYFFASQSITEKIVTEKQARVSLFQGTVNLFMRERFGDIQVMAGLDIFTDPERRASTDLQAKTEALILFQKTYKVYESIAVFDLKGDLIAQTPGELLKNHLSRPYIQAAIKANGPVISQPIMSVHKHPILCVYTASVIKDSVTGKPVGYIRARIPIKNLEDIIKTTNFQDSQYYLIDSSGQVFLGPERIYTVESLSNGQAGTNANAQYKPVGADTLFPGIKQLQTAKGDIGYKILKNTKTNEKQVVVLAHNSKLGGFPSLNWSYVLATDEGVALASVRKLLMIILIGTGFTAVIVGYVATLLVNRVIRPIQQAATAVQKIGQGELDTRLPIAGEDEIAVLGSNINLMASQIQTLINEQEESLKEQLAAQAEMNKQVEFAEQERQQKEAIQLELLQLLSDIETVSEGDLTVRAEISAGQIGIVADFFNAIIENLRDLVTQVKQTTTQVNLALGNDETAIQELSDQSRKQAKKIQRMLDFVEEMATSIQKVALNAQSAAQFARQASSSAHSGEIAMDQTVDTILKLRSTVSETAKKVKRLGEASQQIAKVISLINEIALKTNLLAVNASIEAARAGEEGRGFAVVAEEVGQLAAQSAMATKEIEQIVSTIQKDTLEVVEAMELGTSQVVEGTSKVEQAKQSLETIVNESLRIDELVQTISEATVSQAKTSEMVTKLMEEIAKVSESTSESSEQVSNSLQETVKIAHQLQASVETFKVNNQ</sequence>
<dbReference type="FunFam" id="1.10.287.950:FF:000001">
    <property type="entry name" value="Methyl-accepting chemotaxis sensory transducer"/>
    <property type="match status" value="1"/>
</dbReference>
<dbReference type="CDD" id="cd11386">
    <property type="entry name" value="MCP_signal"/>
    <property type="match status" value="1"/>
</dbReference>
<evidence type="ECO:0000256" key="2">
    <source>
        <dbReference type="ARBA" id="ARBA00022475"/>
    </source>
</evidence>
<feature type="coiled-coil region" evidence="10">
    <location>
        <begin position="424"/>
        <end position="468"/>
    </location>
</feature>
<evidence type="ECO:0000256" key="6">
    <source>
        <dbReference type="ARBA" id="ARBA00023136"/>
    </source>
</evidence>
<evidence type="ECO:0000259" key="13">
    <source>
        <dbReference type="PROSITE" id="PS50111"/>
    </source>
</evidence>
<evidence type="ECO:0000256" key="7">
    <source>
        <dbReference type="ARBA" id="ARBA00023224"/>
    </source>
</evidence>
<dbReference type="eggNOG" id="COG3850">
    <property type="taxonomic scope" value="Bacteria"/>
</dbReference>
<dbReference type="InterPro" id="IPR003660">
    <property type="entry name" value="HAMP_dom"/>
</dbReference>
<feature type="compositionally biased region" description="Polar residues" evidence="11">
    <location>
        <begin position="9"/>
        <end position="21"/>
    </location>
</feature>
<dbReference type="OrthoDB" id="419276at2"/>
<evidence type="ECO:0000256" key="3">
    <source>
        <dbReference type="ARBA" id="ARBA00022500"/>
    </source>
</evidence>
<dbReference type="SUPFAM" id="SSF58104">
    <property type="entry name" value="Methyl-accepting chemotaxis protein (MCP) signaling domain"/>
    <property type="match status" value="1"/>
</dbReference>
<dbReference type="SUPFAM" id="SSF158472">
    <property type="entry name" value="HAMP domain-like"/>
    <property type="match status" value="1"/>
</dbReference>
<dbReference type="PROSITE" id="PS50111">
    <property type="entry name" value="CHEMOTAXIS_TRANSDUC_2"/>
    <property type="match status" value="1"/>
</dbReference>
<dbReference type="InterPro" id="IPR004089">
    <property type="entry name" value="MCPsignal_dom"/>
</dbReference>
<evidence type="ECO:0000256" key="5">
    <source>
        <dbReference type="ARBA" id="ARBA00022989"/>
    </source>
</evidence>
<dbReference type="Pfam" id="PF00015">
    <property type="entry name" value="MCPsignal"/>
    <property type="match status" value="1"/>
</dbReference>
<dbReference type="SMART" id="SM00283">
    <property type="entry name" value="MA"/>
    <property type="match status" value="1"/>
</dbReference>
<dbReference type="Gene3D" id="3.30.450.20">
    <property type="entry name" value="PAS domain"/>
    <property type="match status" value="1"/>
</dbReference>
<dbReference type="STRING" id="497965.Cyan7822_1136"/>
<evidence type="ECO:0000259" key="14">
    <source>
        <dbReference type="PROSITE" id="PS50885"/>
    </source>
</evidence>
<evidence type="ECO:0000313" key="16">
    <source>
        <dbReference type="Proteomes" id="UP000008206"/>
    </source>
</evidence>
<dbReference type="PANTHER" id="PTHR32089">
    <property type="entry name" value="METHYL-ACCEPTING CHEMOTAXIS PROTEIN MCPB"/>
    <property type="match status" value="1"/>
</dbReference>
<dbReference type="SMART" id="SM00304">
    <property type="entry name" value="HAMP"/>
    <property type="match status" value="2"/>
</dbReference>
<evidence type="ECO:0000256" key="11">
    <source>
        <dbReference type="SAM" id="MobiDB-lite"/>
    </source>
</evidence>
<dbReference type="PROSITE" id="PS50885">
    <property type="entry name" value="HAMP"/>
    <property type="match status" value="2"/>
</dbReference>
<keyword evidence="6 12" id="KW-0472">Membrane</keyword>
<dbReference type="AlphaFoldDB" id="E0UFN2"/>
<dbReference type="EMBL" id="CP002198">
    <property type="protein sequence ID" value="ADN13143.1"/>
    <property type="molecule type" value="Genomic_DNA"/>
</dbReference>
<evidence type="ECO:0000256" key="8">
    <source>
        <dbReference type="ARBA" id="ARBA00029447"/>
    </source>
</evidence>
<accession>E0UFN2</accession>
<organism evidence="15 16">
    <name type="scientific">Gloeothece verrucosa (strain PCC 7822)</name>
    <name type="common">Cyanothece sp. (strain PCC 7822)</name>
    <dbReference type="NCBI Taxonomy" id="497965"/>
    <lineage>
        <taxon>Bacteria</taxon>
        <taxon>Bacillati</taxon>
        <taxon>Cyanobacteriota</taxon>
        <taxon>Cyanophyceae</taxon>
        <taxon>Oscillatoriophycideae</taxon>
        <taxon>Chroococcales</taxon>
        <taxon>Aphanothecaceae</taxon>
        <taxon>Gloeothece</taxon>
        <taxon>Gloeothece verrucosa</taxon>
    </lineage>
</organism>
<feature type="domain" description="HAMP" evidence="14">
    <location>
        <begin position="373"/>
        <end position="425"/>
    </location>
</feature>
<dbReference type="GO" id="GO:0007165">
    <property type="term" value="P:signal transduction"/>
    <property type="evidence" value="ECO:0007669"/>
    <property type="project" value="UniProtKB-KW"/>
</dbReference>
<evidence type="ECO:0000256" key="4">
    <source>
        <dbReference type="ARBA" id="ARBA00022692"/>
    </source>
</evidence>
<feature type="domain" description="Methyl-accepting transducer" evidence="13">
    <location>
        <begin position="512"/>
        <end position="748"/>
    </location>
</feature>
<dbReference type="RefSeq" id="WP_013321250.1">
    <property type="nucleotide sequence ID" value="NC_014501.1"/>
</dbReference>
<dbReference type="eggNOG" id="COG0840">
    <property type="taxonomic scope" value="Bacteria"/>
</dbReference>
<evidence type="ECO:0000256" key="10">
    <source>
        <dbReference type="SAM" id="Coils"/>
    </source>
</evidence>
<evidence type="ECO:0000313" key="15">
    <source>
        <dbReference type="EMBL" id="ADN13143.1"/>
    </source>
</evidence>
<keyword evidence="5 12" id="KW-1133">Transmembrane helix</keyword>
<dbReference type="Gene3D" id="6.10.340.10">
    <property type="match status" value="1"/>
</dbReference>
<dbReference type="GO" id="GO:0006935">
    <property type="term" value="P:chemotaxis"/>
    <property type="evidence" value="ECO:0007669"/>
    <property type="project" value="UniProtKB-KW"/>
</dbReference>
<protein>
    <submittedName>
        <fullName evidence="15">Methyl-accepting chemotaxis sensory transducer</fullName>
    </submittedName>
</protein>
<dbReference type="HOGENOM" id="CLU_000445_50_2_3"/>
<feature type="transmembrane region" description="Helical" evidence="12">
    <location>
        <begin position="51"/>
        <end position="74"/>
    </location>
</feature>
<feature type="domain" description="HAMP" evidence="14">
    <location>
        <begin position="456"/>
        <end position="507"/>
    </location>
</feature>
<keyword evidence="10" id="KW-0175">Coiled coil</keyword>
<proteinExistence type="inferred from homology"/>
<dbReference type="GO" id="GO:0005886">
    <property type="term" value="C:plasma membrane"/>
    <property type="evidence" value="ECO:0007669"/>
    <property type="project" value="UniProtKB-SubCell"/>
</dbReference>
<keyword evidence="3" id="KW-0145">Chemotaxis</keyword>
<feature type="region of interest" description="Disordered" evidence="11">
    <location>
        <begin position="1"/>
        <end position="22"/>
    </location>
</feature>
<keyword evidence="2" id="KW-1003">Cell membrane</keyword>
<comment type="similarity">
    <text evidence="8">Belongs to the methyl-accepting chemotaxis (MCP) protein family.</text>
</comment>
<reference evidence="16" key="1">
    <citation type="journal article" date="2011" name="MBio">
        <title>Novel metabolic attributes of the genus Cyanothece, comprising a group of unicellular nitrogen-fixing Cyanobacteria.</title>
        <authorList>
            <person name="Bandyopadhyay A."/>
            <person name="Elvitigala T."/>
            <person name="Welsh E."/>
            <person name="Stockel J."/>
            <person name="Liberton M."/>
            <person name="Min H."/>
            <person name="Sherman L.A."/>
            <person name="Pakrasi H.B."/>
        </authorList>
    </citation>
    <scope>NUCLEOTIDE SEQUENCE [LARGE SCALE GENOMIC DNA]</scope>
    <source>
        <strain evidence="16">PCC 7822</strain>
    </source>
</reference>
<dbReference type="CDD" id="cd06225">
    <property type="entry name" value="HAMP"/>
    <property type="match status" value="1"/>
</dbReference>
<evidence type="ECO:0000256" key="9">
    <source>
        <dbReference type="PROSITE-ProRule" id="PRU00284"/>
    </source>
</evidence>
<keyword evidence="7 9" id="KW-0807">Transducer</keyword>
<dbReference type="Pfam" id="PF02743">
    <property type="entry name" value="dCache_1"/>
    <property type="match status" value="1"/>
</dbReference>
<dbReference type="KEGG" id="cyj:Cyan7822_1136"/>
<evidence type="ECO:0000256" key="12">
    <source>
        <dbReference type="SAM" id="Phobius"/>
    </source>
</evidence>
<gene>
    <name evidence="15" type="ordered locus">Cyan7822_1136</name>
</gene>
<dbReference type="Pfam" id="PF00672">
    <property type="entry name" value="HAMP"/>
    <property type="match status" value="1"/>
</dbReference>
<keyword evidence="4 12" id="KW-0812">Transmembrane</keyword>
<dbReference type="InterPro" id="IPR033479">
    <property type="entry name" value="dCache_1"/>
</dbReference>
<dbReference type="CDD" id="cd18773">
    <property type="entry name" value="PDC1_HK_sensor"/>
    <property type="match status" value="1"/>
</dbReference>
<name>E0UFN2_GLOV7</name>
<keyword evidence="16" id="KW-1185">Reference proteome</keyword>
<dbReference type="Proteomes" id="UP000008206">
    <property type="component" value="Chromosome"/>
</dbReference>
<comment type="subcellular location">
    <subcellularLocation>
        <location evidence="1">Cell membrane</location>
        <topology evidence="1">Multi-pass membrane protein</topology>
    </subcellularLocation>
</comment>
<feature type="transmembrane region" description="Helical" evidence="12">
    <location>
        <begin position="349"/>
        <end position="372"/>
    </location>
</feature>
<evidence type="ECO:0000256" key="1">
    <source>
        <dbReference type="ARBA" id="ARBA00004651"/>
    </source>
</evidence>
<dbReference type="Gene3D" id="1.10.287.950">
    <property type="entry name" value="Methyl-accepting chemotaxis protein"/>
    <property type="match status" value="1"/>
</dbReference>